<dbReference type="InterPro" id="IPR006026">
    <property type="entry name" value="Peptidase_Metallo"/>
</dbReference>
<keyword evidence="1 6" id="KW-0645">Protease</keyword>
<feature type="binding site" evidence="6">
    <location>
        <position position="184"/>
    </location>
    <ligand>
        <name>Zn(2+)</name>
        <dbReference type="ChEBI" id="CHEBI:29105"/>
        <note>catalytic</note>
    </ligand>
</feature>
<evidence type="ECO:0000256" key="5">
    <source>
        <dbReference type="ARBA" id="ARBA00023049"/>
    </source>
</evidence>
<organism evidence="11 12">
    <name type="scientific">Dreissena polymorpha</name>
    <name type="common">Zebra mussel</name>
    <name type="synonym">Mytilus polymorpha</name>
    <dbReference type="NCBI Taxonomy" id="45954"/>
    <lineage>
        <taxon>Eukaryota</taxon>
        <taxon>Metazoa</taxon>
        <taxon>Spiralia</taxon>
        <taxon>Lophotrochozoa</taxon>
        <taxon>Mollusca</taxon>
        <taxon>Bivalvia</taxon>
        <taxon>Autobranchia</taxon>
        <taxon>Heteroconchia</taxon>
        <taxon>Euheterodonta</taxon>
        <taxon>Imparidentia</taxon>
        <taxon>Neoheterodontei</taxon>
        <taxon>Myida</taxon>
        <taxon>Dreissenoidea</taxon>
        <taxon>Dreissenidae</taxon>
        <taxon>Dreissena</taxon>
    </lineage>
</organism>
<gene>
    <name evidence="11" type="ORF">DPMN_150111</name>
</gene>
<comment type="caution">
    <text evidence="6">Lacks conserved residue(s) required for the propagation of feature annotation.</text>
</comment>
<evidence type="ECO:0000256" key="3">
    <source>
        <dbReference type="ARBA" id="ARBA00022801"/>
    </source>
</evidence>
<feature type="region of interest" description="Disordered" evidence="8">
    <location>
        <begin position="625"/>
        <end position="674"/>
    </location>
</feature>
<keyword evidence="7" id="KW-0732">Signal</keyword>
<dbReference type="PRINTS" id="PR00480">
    <property type="entry name" value="ASTACIN"/>
</dbReference>
<feature type="domain" description="Peptidase M12A" evidence="10">
    <location>
        <begin position="89"/>
        <end position="289"/>
    </location>
</feature>
<dbReference type="InterPro" id="IPR024079">
    <property type="entry name" value="MetalloPept_cat_dom_sf"/>
</dbReference>
<dbReference type="EMBL" id="JAIWYP010000007">
    <property type="protein sequence ID" value="KAH3796542.1"/>
    <property type="molecule type" value="Genomic_DNA"/>
</dbReference>
<name>A0A9D4FE05_DREPO</name>
<dbReference type="Proteomes" id="UP000828390">
    <property type="component" value="Unassembled WGS sequence"/>
</dbReference>
<dbReference type="Gene3D" id="3.40.390.10">
    <property type="entry name" value="Collagenase (Catalytic Domain)"/>
    <property type="match status" value="1"/>
</dbReference>
<dbReference type="Pfam" id="PF01400">
    <property type="entry name" value="Astacin"/>
    <property type="match status" value="1"/>
</dbReference>
<reference evidence="11" key="2">
    <citation type="submission" date="2020-11" db="EMBL/GenBank/DDBJ databases">
        <authorList>
            <person name="McCartney M.A."/>
            <person name="Auch B."/>
            <person name="Kono T."/>
            <person name="Mallez S."/>
            <person name="Becker A."/>
            <person name="Gohl D.M."/>
            <person name="Silverstein K.A.T."/>
            <person name="Koren S."/>
            <person name="Bechman K.B."/>
            <person name="Herman A."/>
            <person name="Abrahante J.E."/>
            <person name="Garbe J."/>
        </authorList>
    </citation>
    <scope>NUCLEOTIDE SEQUENCE</scope>
    <source>
        <strain evidence="11">Duluth1</strain>
        <tissue evidence="11">Whole animal</tissue>
    </source>
</reference>
<evidence type="ECO:0000259" key="10">
    <source>
        <dbReference type="PROSITE" id="PS51864"/>
    </source>
</evidence>
<dbReference type="SUPFAM" id="SSF55486">
    <property type="entry name" value="Metalloproteases ('zincins'), catalytic domain"/>
    <property type="match status" value="1"/>
</dbReference>
<feature type="chain" id="PRO_5039761124" description="Metalloendopeptidase" evidence="7">
    <location>
        <begin position="20"/>
        <end position="674"/>
    </location>
</feature>
<proteinExistence type="predicted"/>
<dbReference type="PANTHER" id="PTHR10127">
    <property type="entry name" value="DISCOIDIN, CUB, EGF, LAMININ , AND ZINC METALLOPROTEASE DOMAIN CONTAINING"/>
    <property type="match status" value="1"/>
</dbReference>
<keyword evidence="5 6" id="KW-0482">Metalloprotease</keyword>
<dbReference type="AlphaFoldDB" id="A0A9D4FE05"/>
<dbReference type="InterPro" id="IPR001506">
    <property type="entry name" value="Peptidase_M12A"/>
</dbReference>
<keyword evidence="3 6" id="KW-0378">Hydrolase</keyword>
<dbReference type="PROSITE" id="PS51864">
    <property type="entry name" value="ASTACIN"/>
    <property type="match status" value="1"/>
</dbReference>
<dbReference type="PANTHER" id="PTHR10127:SF780">
    <property type="entry name" value="METALLOENDOPEPTIDASE"/>
    <property type="match status" value="1"/>
</dbReference>
<evidence type="ECO:0000256" key="9">
    <source>
        <dbReference type="SAM" id="Phobius"/>
    </source>
</evidence>
<evidence type="ECO:0000256" key="4">
    <source>
        <dbReference type="ARBA" id="ARBA00022833"/>
    </source>
</evidence>
<feature type="binding site" evidence="6">
    <location>
        <position position="194"/>
    </location>
    <ligand>
        <name>Zn(2+)</name>
        <dbReference type="ChEBI" id="CHEBI:29105"/>
        <note>catalytic</note>
    </ligand>
</feature>
<feature type="active site" evidence="6">
    <location>
        <position position="185"/>
    </location>
</feature>
<comment type="caution">
    <text evidence="11">The sequence shown here is derived from an EMBL/GenBank/DDBJ whole genome shotgun (WGS) entry which is preliminary data.</text>
</comment>
<dbReference type="EC" id="3.4.24.-" evidence="7"/>
<protein>
    <recommendedName>
        <fullName evidence="7">Metalloendopeptidase</fullName>
        <ecNumber evidence="7">3.4.24.-</ecNumber>
    </recommendedName>
</protein>
<dbReference type="GO" id="GO:0006508">
    <property type="term" value="P:proteolysis"/>
    <property type="evidence" value="ECO:0007669"/>
    <property type="project" value="UniProtKB-KW"/>
</dbReference>
<dbReference type="CDD" id="cd04280">
    <property type="entry name" value="ZnMc_astacin_like"/>
    <property type="match status" value="1"/>
</dbReference>
<feature type="compositionally biased region" description="Polar residues" evidence="8">
    <location>
        <begin position="639"/>
        <end position="674"/>
    </location>
</feature>
<keyword evidence="12" id="KW-1185">Reference proteome</keyword>
<dbReference type="SMART" id="SM00235">
    <property type="entry name" value="ZnMc"/>
    <property type="match status" value="1"/>
</dbReference>
<evidence type="ECO:0000256" key="1">
    <source>
        <dbReference type="ARBA" id="ARBA00022670"/>
    </source>
</evidence>
<evidence type="ECO:0000313" key="11">
    <source>
        <dbReference type="EMBL" id="KAH3796542.1"/>
    </source>
</evidence>
<keyword evidence="4 6" id="KW-0862">Zinc</keyword>
<evidence type="ECO:0000256" key="7">
    <source>
        <dbReference type="RuleBase" id="RU361183"/>
    </source>
</evidence>
<dbReference type="GO" id="GO:0008270">
    <property type="term" value="F:zinc ion binding"/>
    <property type="evidence" value="ECO:0007669"/>
    <property type="project" value="UniProtKB-UniRule"/>
</dbReference>
<feature type="transmembrane region" description="Helical" evidence="9">
    <location>
        <begin position="593"/>
        <end position="619"/>
    </location>
</feature>
<evidence type="ECO:0000256" key="6">
    <source>
        <dbReference type="PROSITE-ProRule" id="PRU01211"/>
    </source>
</evidence>
<feature type="signal peptide" evidence="7">
    <location>
        <begin position="1"/>
        <end position="19"/>
    </location>
</feature>
<comment type="cofactor">
    <cofactor evidence="6 7">
        <name>Zn(2+)</name>
        <dbReference type="ChEBI" id="CHEBI:29105"/>
    </cofactor>
    <text evidence="6 7">Binds 1 zinc ion per subunit.</text>
</comment>
<evidence type="ECO:0000313" key="12">
    <source>
        <dbReference type="Proteomes" id="UP000828390"/>
    </source>
</evidence>
<keyword evidence="9" id="KW-0472">Membrane</keyword>
<feature type="binding site" evidence="6">
    <location>
        <position position="188"/>
    </location>
    <ligand>
        <name>Zn(2+)</name>
        <dbReference type="ChEBI" id="CHEBI:29105"/>
        <note>catalytic</note>
    </ligand>
</feature>
<reference evidence="11" key="1">
    <citation type="journal article" date="2019" name="bioRxiv">
        <title>The Genome of the Zebra Mussel, Dreissena polymorpha: A Resource for Invasive Species Research.</title>
        <authorList>
            <person name="McCartney M.A."/>
            <person name="Auch B."/>
            <person name="Kono T."/>
            <person name="Mallez S."/>
            <person name="Zhang Y."/>
            <person name="Obille A."/>
            <person name="Becker A."/>
            <person name="Abrahante J.E."/>
            <person name="Garbe J."/>
            <person name="Badalamenti J.P."/>
            <person name="Herman A."/>
            <person name="Mangelson H."/>
            <person name="Liachko I."/>
            <person name="Sullivan S."/>
            <person name="Sone E.D."/>
            <person name="Koren S."/>
            <person name="Silverstein K.A.T."/>
            <person name="Beckman K.B."/>
            <person name="Gohl D.M."/>
        </authorList>
    </citation>
    <scope>NUCLEOTIDE SEQUENCE</scope>
    <source>
        <strain evidence="11">Duluth1</strain>
        <tissue evidence="11">Whole animal</tissue>
    </source>
</reference>
<evidence type="ECO:0000256" key="2">
    <source>
        <dbReference type="ARBA" id="ARBA00022723"/>
    </source>
</evidence>
<dbReference type="InterPro" id="IPR034035">
    <property type="entry name" value="Astacin-like_dom"/>
</dbReference>
<keyword evidence="2 6" id="KW-0479">Metal-binding</keyword>
<dbReference type="GO" id="GO:0004222">
    <property type="term" value="F:metalloendopeptidase activity"/>
    <property type="evidence" value="ECO:0007669"/>
    <property type="project" value="UniProtKB-UniRule"/>
</dbReference>
<accession>A0A9D4FE05</accession>
<keyword evidence="9" id="KW-1133">Transmembrane helix</keyword>
<evidence type="ECO:0000256" key="8">
    <source>
        <dbReference type="SAM" id="MobiDB-lite"/>
    </source>
</evidence>
<keyword evidence="9" id="KW-0812">Transmembrane</keyword>
<sequence>MWKAAQLIVFVLVFGQGHSAIDDVFRQVKEEYDDWCRYRMKGSNRTLVKLHYDMVIDEKTYKDALRKEYYFKPEDVTCEIHGVGQAANRRITIASNSKENHWPLEIPYQIDEGFGTAGIRTIIKALEHWSRYTCLHFVERTFQYDRIIFTPVENICESYVGRMIGPQYISLDPQKCMTLPIILHEIGHSIGLYHEHTKADRDDYIIVHYENINRTYHYNFDKLIVDEYLDFNQTYDYHSIMHYGKNFFADPRNETSLEPKDGDYLDIIGEAQHLSFHDVQIVNAMYKCKEKCAHVECPKGAFVGKNCECFCQGLPEDPVQRCNNARMFCAAPDIDLSTYRVSNKKTKMDELSGTRHPNGTVLTVLDLRCSERGTGNYTCQDGQWVAKVNCTQDRCVYDRTRYVFKPNIPAAEVGRTTEYVNSGTLVHVECRASKGTQGYDSECRDSRWVPALQNCDAVVCDAPDIDLFTHSVYQINNKTKIDDLSGTRHPDGTVLTVVDLRCSEHGTGNYTCRDGQWVTNANCKPDRCVYDRNRYVFKPNNPADGVGLTTEYVDSGRLVHVECPENNEVRSFDSTCQDSRWVPALPDCDKTQVFTIFLASFLPSALVLSFVGTALWVMYEKKRKRKKRKETETQTDTTNALTGQSNNEMPDSKTNTPEGQFVEQTVNNASDSCV</sequence>